<protein>
    <recommendedName>
        <fullName evidence="2">MSMEG_0572 family nitrogen starvation response protein</fullName>
    </recommendedName>
</protein>
<proteinExistence type="predicted"/>
<gene>
    <name evidence="1" type="ORF">MGWOODY_Mmi1573</name>
</gene>
<dbReference type="InterPro" id="IPR027396">
    <property type="entry name" value="DsrEFH-like"/>
</dbReference>
<dbReference type="AlphaFoldDB" id="A0A160VDE6"/>
<dbReference type="SUPFAM" id="SSF75169">
    <property type="entry name" value="DsrEFH-like"/>
    <property type="match status" value="1"/>
</dbReference>
<dbReference type="NCBIfam" id="TIGR04044">
    <property type="entry name" value="MSMEG_0572_fam"/>
    <property type="match status" value="1"/>
</dbReference>
<accession>A0A160VDE6</accession>
<sequence length="161" mass="17453">MTMINVAGPKPGDRLVNLDEKVFPDHQASDGDRALIMMHTVPFEGSVGLVNLLTTTRIIRKGFSTTLCLYGPGVLMAAAGRGFPNVGEEGFPGNLSMNKQLDTIMAEGGTIHACRFAMVALYGMRESDIMEGVKPFHPLDVLDVLIDHWHDGALTIATWTV</sequence>
<reference evidence="1" key="1">
    <citation type="submission" date="2015-10" db="EMBL/GenBank/DDBJ databases">
        <authorList>
            <person name="Gilbert D.G."/>
        </authorList>
    </citation>
    <scope>NUCLEOTIDE SEQUENCE</scope>
</reference>
<dbReference type="Gene3D" id="3.40.1260.10">
    <property type="entry name" value="DsrEFH-like"/>
    <property type="match status" value="1"/>
</dbReference>
<name>A0A160VDE6_9ZZZZ</name>
<evidence type="ECO:0000313" key="1">
    <source>
        <dbReference type="EMBL" id="CUV08456.1"/>
    </source>
</evidence>
<dbReference type="InterPro" id="IPR023847">
    <property type="entry name" value="MSMEG0572"/>
</dbReference>
<organism evidence="1">
    <name type="scientific">hydrothermal vent metagenome</name>
    <dbReference type="NCBI Taxonomy" id="652676"/>
    <lineage>
        <taxon>unclassified sequences</taxon>
        <taxon>metagenomes</taxon>
        <taxon>ecological metagenomes</taxon>
    </lineage>
</organism>
<dbReference type="EMBL" id="FAXC01000070">
    <property type="protein sequence ID" value="CUV08456.1"/>
    <property type="molecule type" value="Genomic_DNA"/>
</dbReference>
<evidence type="ECO:0008006" key="2">
    <source>
        <dbReference type="Google" id="ProtNLM"/>
    </source>
</evidence>